<dbReference type="Proteomes" id="UP000594220">
    <property type="component" value="Unplaced"/>
</dbReference>
<protein>
    <submittedName>
        <fullName evidence="5">N(4)-(Beta-N-acetylglucosaminyl)-L-asparaginase-like</fullName>
    </submittedName>
</protein>
<dbReference type="FunFam" id="3.60.20.30:FF:000005">
    <property type="entry name" value="N(4)-(Beta-N-acetylglucosaminyl)-L-asparaginase"/>
    <property type="match status" value="1"/>
</dbReference>
<dbReference type="CDD" id="cd04513">
    <property type="entry name" value="Glycosylasparaginase"/>
    <property type="match status" value="1"/>
</dbReference>
<keyword evidence="6" id="KW-1185">Reference proteome</keyword>
<proteinExistence type="inferred from homology"/>
<feature type="site" description="Cleavage; by autolysis" evidence="4">
    <location>
        <begin position="149"/>
        <end position="150"/>
    </location>
</feature>
<dbReference type="PANTHER" id="PTHR10188">
    <property type="entry name" value="L-ASPARAGINASE"/>
    <property type="match status" value="1"/>
</dbReference>
<evidence type="ECO:0000313" key="5">
    <source>
        <dbReference type="Ensembl" id="ENSCPRP00005018545.1"/>
    </source>
</evidence>
<dbReference type="GeneID" id="109319539"/>
<accession>A0A7M4F3J2</accession>
<dbReference type="Pfam" id="PF01112">
    <property type="entry name" value="Asparaginase_2"/>
    <property type="match status" value="1"/>
</dbReference>
<dbReference type="AlphaFoldDB" id="A0A7M4F3J2"/>
<dbReference type="RefSeq" id="XP_019404712.1">
    <property type="nucleotide sequence ID" value="XM_019549167.1"/>
</dbReference>
<dbReference type="SUPFAM" id="SSF56235">
    <property type="entry name" value="N-terminal nucleophile aminohydrolases (Ntn hydrolases)"/>
    <property type="match status" value="1"/>
</dbReference>
<dbReference type="OrthoDB" id="2262349at2759"/>
<dbReference type="GeneTree" id="ENSGT00950000183045"/>
<dbReference type="InterPro" id="IPR029055">
    <property type="entry name" value="Ntn_hydrolases_N"/>
</dbReference>
<dbReference type="GO" id="GO:0003948">
    <property type="term" value="F:N4-(beta-N-acetylglucosaminyl)-L-asparaginase activity"/>
    <property type="evidence" value="ECO:0007669"/>
    <property type="project" value="TreeGrafter"/>
</dbReference>
<comment type="similarity">
    <text evidence="1">Belongs to the Ntn-hydrolase family.</text>
</comment>
<reference evidence="5" key="2">
    <citation type="submission" date="2025-09" db="UniProtKB">
        <authorList>
            <consortium name="Ensembl"/>
        </authorList>
    </citation>
    <scope>IDENTIFICATION</scope>
</reference>
<evidence type="ECO:0000313" key="6">
    <source>
        <dbReference type="Proteomes" id="UP000594220"/>
    </source>
</evidence>
<dbReference type="Gene3D" id="3.60.20.30">
    <property type="entry name" value="(Glycosyl)asparaginase"/>
    <property type="match status" value="1"/>
</dbReference>
<dbReference type="Ensembl" id="ENSCPRT00005021718.1">
    <property type="protein sequence ID" value="ENSCPRP00005018545.1"/>
    <property type="gene ID" value="ENSCPRG00005012975.1"/>
</dbReference>
<sequence>MAAAAGTWAFSLPVLNKMRALLLRDASATDCVQEAMADIENDEETGSYVVGRGGYPNKDGLIQCDAAIMEGHPCHFGAVAALSGVGTPLAVARKVMERNTHSFLVGDGAAAFAREQGFIVEDNESMMTEWSAEVYKEYLEKKKSPKGHDTLGLIALDIHGNITVGVSTSGAPLKYPGRVGDSPLPGCGLYADNQVGAAAATGDGDQIMCFCPCFHVVLLMKQGLSPMDACQTVLEDILQRVGKENMFELGIIAMNMKGEAGAASSMPFPYCIWSQGQDSIEELMQQPCKL</sequence>
<organism evidence="5 6">
    <name type="scientific">Crocodylus porosus</name>
    <name type="common">Saltwater crocodile</name>
    <name type="synonym">Estuarine crocodile</name>
    <dbReference type="NCBI Taxonomy" id="8502"/>
    <lineage>
        <taxon>Eukaryota</taxon>
        <taxon>Metazoa</taxon>
        <taxon>Chordata</taxon>
        <taxon>Craniata</taxon>
        <taxon>Vertebrata</taxon>
        <taxon>Euteleostomi</taxon>
        <taxon>Archelosauria</taxon>
        <taxon>Archosauria</taxon>
        <taxon>Crocodylia</taxon>
        <taxon>Longirostres</taxon>
        <taxon>Crocodylidae</taxon>
        <taxon>Crocodylus</taxon>
    </lineage>
</organism>
<evidence type="ECO:0000256" key="4">
    <source>
        <dbReference type="PIRSR" id="PIRSR600246-3"/>
    </source>
</evidence>
<name>A0A7M4F3J2_CROPO</name>
<gene>
    <name evidence="5" type="primary">LOC109319539</name>
</gene>
<feature type="active site" description="Nucleophile" evidence="2">
    <location>
        <position position="150"/>
    </location>
</feature>
<feature type="binding site" evidence="3">
    <location>
        <begin position="201"/>
        <end position="204"/>
    </location>
    <ligand>
        <name>substrate</name>
    </ligand>
</feature>
<dbReference type="InterPro" id="IPR000246">
    <property type="entry name" value="Peptidase_T2"/>
</dbReference>
<evidence type="ECO:0000256" key="1">
    <source>
        <dbReference type="ARBA" id="ARBA00010872"/>
    </source>
</evidence>
<dbReference type="GO" id="GO:0005737">
    <property type="term" value="C:cytoplasm"/>
    <property type="evidence" value="ECO:0007669"/>
    <property type="project" value="TreeGrafter"/>
</dbReference>
<dbReference type="PANTHER" id="PTHR10188:SF16">
    <property type="entry name" value="N(4)-(BETA-N-ACETYLGLUCOSAMINYL)-L-ASPARAGINASE-LIKE"/>
    <property type="match status" value="1"/>
</dbReference>
<evidence type="ECO:0000256" key="2">
    <source>
        <dbReference type="PIRSR" id="PIRSR600246-1"/>
    </source>
</evidence>
<evidence type="ECO:0000256" key="3">
    <source>
        <dbReference type="PIRSR" id="PIRSR600246-2"/>
    </source>
</evidence>
<reference evidence="5" key="1">
    <citation type="submission" date="2025-08" db="UniProtKB">
        <authorList>
            <consortium name="Ensembl"/>
        </authorList>
    </citation>
    <scope>IDENTIFICATION</scope>
</reference>
<feature type="binding site" evidence="3">
    <location>
        <begin position="178"/>
        <end position="181"/>
    </location>
    <ligand>
        <name>substrate</name>
    </ligand>
</feature>